<reference evidence="2 3" key="2">
    <citation type="submission" date="2020-05" db="EMBL/GenBank/DDBJ databases">
        <title>Draft genome sequence of Desulfovibrio sp. strainFSS-1.</title>
        <authorList>
            <person name="Shimoshige H."/>
            <person name="Kobayashi H."/>
            <person name="Maekawa T."/>
        </authorList>
    </citation>
    <scope>NUCLEOTIDE SEQUENCE [LARGE SCALE GENOMIC DNA]</scope>
    <source>
        <strain evidence="2 3">SIID29052-01</strain>
    </source>
</reference>
<dbReference type="AlphaFoldDB" id="A0A6V8LP87"/>
<protein>
    <submittedName>
        <fullName evidence="2">Uncharacterized protein</fullName>
    </submittedName>
</protein>
<dbReference type="Proteomes" id="UP000494245">
    <property type="component" value="Unassembled WGS sequence"/>
</dbReference>
<name>A0A6V8LP87_9BACT</name>
<comment type="caution">
    <text evidence="2">The sequence shown here is derived from an EMBL/GenBank/DDBJ whole genome shotgun (WGS) entry which is preliminary data.</text>
</comment>
<reference evidence="2 3" key="1">
    <citation type="submission" date="2020-04" db="EMBL/GenBank/DDBJ databases">
        <authorList>
            <consortium name="Desulfovibrio sp. FSS-1 genome sequencing consortium"/>
            <person name="Shimoshige H."/>
            <person name="Kobayashi H."/>
            <person name="Maekawa T."/>
        </authorList>
    </citation>
    <scope>NUCLEOTIDE SEQUENCE [LARGE SCALE GENOMIC DNA]</scope>
    <source>
        <strain evidence="2 3">SIID29052-01</strain>
    </source>
</reference>
<proteinExistence type="predicted"/>
<gene>
    <name evidence="2" type="ORF">NNJEOMEG_00627</name>
</gene>
<dbReference type="EMBL" id="BLTE01000002">
    <property type="protein sequence ID" value="GFK92800.1"/>
    <property type="molecule type" value="Genomic_DNA"/>
</dbReference>
<keyword evidence="3" id="KW-1185">Reference proteome</keyword>
<keyword evidence="1" id="KW-0175">Coiled coil</keyword>
<sequence>MKQATTAQTILQTILNSTKLFQDKSGKAFVKIPTGARTDCIEVSGQRFEDFIIDLYFKTTSNIVSQNELKGLVRLVAAQARQMPHEETFLRFGAANGVHILDLANPSGMVVDVTAAGWTYSTTPMVNFLRPPSLLEIPTPIGAGDYTRIAQYLNLTEDGKLLVLPSMPAMLMADIERPIILLVGDKRKGKSTIARLYRTLLDPADPWANKSPRKIEEQALLMGSNALPVLDNLSDIPPWLSDMYCEAFTGGGFQKRTLYTNAGDYRISYRRGMIITSLILPTNRTDFLDRCLVVDMEGSKTLTKSAGSGLEIAFERDRPNILGGMLDLLVEAKKMEPTLNFQDLPRYSDFARYGAAMADILGYGARRYMDALLGALRESAKEAVEASDPVAAALIQLAQSAGKFTGGSDDLLAALNKLRPRSLPNGASWPESAVQLGKALSRVKDHLEEQGVYLEANKTRNGKRFTLAYVAPVDNAADEGTHGSGDAPCEEQAERIDPNTGEVFAVTTPPEFTEHPGLLEYVDGFPPAPILPPPSFTSDPGGGLPARAPGGFEEPPMDLDPPFVDDQGYPYTPKEPPVPTRALTPEDGAVMCYQCAYGGASGMTCMKTQEVIEDRYEFRLCDQYLSLADLKLAELEKEVTELKVRLAGQNLDPAAEDEEDERERAERERVAALLKF</sequence>
<evidence type="ECO:0000313" key="3">
    <source>
        <dbReference type="Proteomes" id="UP000494245"/>
    </source>
</evidence>
<evidence type="ECO:0000313" key="2">
    <source>
        <dbReference type="EMBL" id="GFK92800.1"/>
    </source>
</evidence>
<evidence type="ECO:0000256" key="1">
    <source>
        <dbReference type="SAM" id="Coils"/>
    </source>
</evidence>
<dbReference type="RefSeq" id="WP_173081238.1">
    <property type="nucleotide sequence ID" value="NZ_BLTE01000002.1"/>
</dbReference>
<feature type="coiled-coil region" evidence="1">
    <location>
        <begin position="625"/>
        <end position="675"/>
    </location>
</feature>
<organism evidence="2 3">
    <name type="scientific">Fundidesulfovibrio magnetotacticus</name>
    <dbReference type="NCBI Taxonomy" id="2730080"/>
    <lineage>
        <taxon>Bacteria</taxon>
        <taxon>Pseudomonadati</taxon>
        <taxon>Thermodesulfobacteriota</taxon>
        <taxon>Desulfovibrionia</taxon>
        <taxon>Desulfovibrionales</taxon>
        <taxon>Desulfovibrionaceae</taxon>
        <taxon>Fundidesulfovibrio</taxon>
    </lineage>
</organism>
<accession>A0A6V8LP87</accession>